<gene>
    <name evidence="1" type="ORF">PORY_002805</name>
</gene>
<protein>
    <submittedName>
        <fullName evidence="1">Uncharacterized protein</fullName>
    </submittedName>
</protein>
<name>A0ACB7C8V8_9ASCO</name>
<dbReference type="Proteomes" id="UP000768646">
    <property type="component" value="Unassembled WGS sequence"/>
</dbReference>
<keyword evidence="2" id="KW-1185">Reference proteome</keyword>
<evidence type="ECO:0000313" key="2">
    <source>
        <dbReference type="Proteomes" id="UP000768646"/>
    </source>
</evidence>
<reference evidence="1 2" key="1">
    <citation type="journal article" date="2021" name="Commun. Biol.">
        <title>Genomic insights into the host specific adaptation of the Pneumocystis genus.</title>
        <authorList>
            <person name="Cisse O.H."/>
            <person name="Ma L."/>
            <person name="Dekker J.P."/>
            <person name="Khil P.P."/>
            <person name="Youn J.-H."/>
            <person name="Brenchley J.M."/>
            <person name="Blair R."/>
            <person name="Pahar B."/>
            <person name="Chabe M."/>
            <person name="Van Rompay K.K.A."/>
            <person name="Keesler R."/>
            <person name="Sukura A."/>
            <person name="Hirsch V."/>
            <person name="Kutty G."/>
            <person name="Liu Y."/>
            <person name="Peng L."/>
            <person name="Chen J."/>
            <person name="Song J."/>
            <person name="Weissenbacher-Lang C."/>
            <person name="Xu J."/>
            <person name="Upham N.S."/>
            <person name="Stajich J.E."/>
            <person name="Cuomo C.A."/>
            <person name="Cushion M.T."/>
            <person name="Kovacs J.A."/>
        </authorList>
    </citation>
    <scope>NUCLEOTIDE SEQUENCE [LARGE SCALE GENOMIC DNA]</scope>
    <source>
        <strain evidence="1 2">RABM</strain>
    </source>
</reference>
<comment type="caution">
    <text evidence="1">The sequence shown here is derived from an EMBL/GenBank/DDBJ whole genome shotgun (WGS) entry which is preliminary data.</text>
</comment>
<evidence type="ECO:0000313" key="1">
    <source>
        <dbReference type="EMBL" id="KAG4303780.1"/>
    </source>
</evidence>
<dbReference type="EMBL" id="JABTEG010000024">
    <property type="protein sequence ID" value="KAG4303780.1"/>
    <property type="molecule type" value="Genomic_DNA"/>
</dbReference>
<accession>A0ACB7C8V8</accession>
<proteinExistence type="predicted"/>
<sequence length="868" mass="95582">MSELPKNNSHEPSDAPEDSFHDDSPFKTKSKKNIQRVRFDADDMADSENQATHMSCGTSNTPSVSVSEPKHKRVSSFYIHEDVEVEISGDDDPKQQSVSIDVLENVAENTSETLDLHDASQRLGMSPVYSPINSKTSAIQLLNLPRAASSSAFLHNKAHATFTDVPGAFDPDVCTSSDHTNAHTSIHMHPHGIHNNSQHGPRYLEAHLSPSLSPTLDAYISSRSNSLADQGKSSNKKKTNRRHGREFYSLTKYAYELVRAHIRGESCRHKKVLKEDVSDVIDVINTGASASEEPSSSHFRGGVLSHLLKLYNHPENIYSNRQSLNMTPPGTGRSTPRWNNKSANSSSTSLSALLATSSATVAVPGLLGFQGLQQEDSIIGLSKMARSFYKTRKHSSGIANAIKHSFSRSRLEDEIRITVHLADVLQRQKFILRLCHALMLYGSPTHRLEECMKMTSRVLEIDGQFLYIPGCMIISFGDLITHTSDIHVVRVNQGLDIGKLQETHFIYKQVIHDLTGVEEAMKNLDEVMSRKQYYKDWVVILFYGFASALVGPSAYNASWIDLPISFVLGCILGVLKIVVARRSLLYANAFEISAAVITSFLARAFGSIRDRRNNDKFIFCFASMAESAITLILPGYLVLSGSLELQTKNIVAGSVRLFYAIIYSLFLGFGMSIGSVIYKSMDKMASNETQCHSNINLWLRFLFVPIFTICILVVNQARPRQFPVAVIIASAGYVVNFFSTKRFGASQVSNAIGAFVIGCLGNVYSRIGHGLAFTVILPAIFVQIPSGLAAQRGVYIGVEVSNEIFIGNASQNLGTYNGTDMKLSNPNSLSFGIVMIQIAIAITVGLFFSSILVYSFGGIKRRSALFSL</sequence>
<organism evidence="1 2">
    <name type="scientific">Pneumocystis oryctolagi</name>
    <dbReference type="NCBI Taxonomy" id="42067"/>
    <lineage>
        <taxon>Eukaryota</taxon>
        <taxon>Fungi</taxon>
        <taxon>Dikarya</taxon>
        <taxon>Ascomycota</taxon>
        <taxon>Taphrinomycotina</taxon>
        <taxon>Pneumocystomycetes</taxon>
        <taxon>Pneumocystaceae</taxon>
        <taxon>Pneumocystis</taxon>
    </lineage>
</organism>